<feature type="domain" description="FAD dependent oxidoreductase" evidence="5">
    <location>
        <begin position="23"/>
        <end position="373"/>
    </location>
</feature>
<dbReference type="InterPro" id="IPR036188">
    <property type="entry name" value="FAD/NAD-bd_sf"/>
</dbReference>
<evidence type="ECO:0000256" key="1">
    <source>
        <dbReference type="ARBA" id="ARBA00001974"/>
    </source>
</evidence>
<dbReference type="InterPro" id="IPR006076">
    <property type="entry name" value="FAD-dep_OxRdtase"/>
</dbReference>
<dbReference type="Gene3D" id="3.50.50.60">
    <property type="entry name" value="FAD/NAD(P)-binding domain"/>
    <property type="match status" value="1"/>
</dbReference>
<organism evidence="6 7">
    <name type="scientific">Mycolicibacterium mageritense</name>
    <name type="common">Mycobacterium mageritense</name>
    <dbReference type="NCBI Taxonomy" id="53462"/>
    <lineage>
        <taxon>Bacteria</taxon>
        <taxon>Bacillati</taxon>
        <taxon>Actinomycetota</taxon>
        <taxon>Actinomycetes</taxon>
        <taxon>Mycobacteriales</taxon>
        <taxon>Mycobacteriaceae</taxon>
        <taxon>Mycolicibacterium</taxon>
    </lineage>
</organism>
<dbReference type="InterPro" id="IPR045170">
    <property type="entry name" value="MTOX"/>
</dbReference>
<dbReference type="PANTHER" id="PTHR10961:SF7">
    <property type="entry name" value="FAD DEPENDENT OXIDOREDUCTASE DOMAIN-CONTAINING PROTEIN"/>
    <property type="match status" value="1"/>
</dbReference>
<accession>A0AAI8U245</accession>
<dbReference type="Pfam" id="PF01266">
    <property type="entry name" value="DAO"/>
    <property type="match status" value="1"/>
</dbReference>
<dbReference type="Proteomes" id="UP001241092">
    <property type="component" value="Chromosome"/>
</dbReference>
<comment type="cofactor">
    <cofactor evidence="1">
        <name>FAD</name>
        <dbReference type="ChEBI" id="CHEBI:57692"/>
    </cofactor>
</comment>
<dbReference type="GO" id="GO:0050660">
    <property type="term" value="F:flavin adenine dinucleotide binding"/>
    <property type="evidence" value="ECO:0007669"/>
    <property type="project" value="InterPro"/>
</dbReference>
<dbReference type="SUPFAM" id="SSF51905">
    <property type="entry name" value="FAD/NAD(P)-binding domain"/>
    <property type="match status" value="1"/>
</dbReference>
<evidence type="ECO:0000313" key="6">
    <source>
        <dbReference type="EMBL" id="BDY32735.1"/>
    </source>
</evidence>
<name>A0AAI8U245_MYCME</name>
<protein>
    <submittedName>
        <fullName evidence="6">Sarcosine oxidase subunit beta</fullName>
        <ecNumber evidence="6">1.5.3.1</ecNumber>
    </submittedName>
</protein>
<keyword evidence="3" id="KW-0274">FAD</keyword>
<dbReference type="PANTHER" id="PTHR10961">
    <property type="entry name" value="PEROXISOMAL SARCOSINE OXIDASE"/>
    <property type="match status" value="1"/>
</dbReference>
<gene>
    <name evidence="6" type="primary">soxB_2</name>
    <name evidence="6" type="ORF">hbim_06705</name>
</gene>
<reference evidence="6" key="1">
    <citation type="submission" date="2023-03" db="EMBL/GenBank/DDBJ databases">
        <title>Draft genome sequence of a Mycolicibacterium mageritense strain H4_3_1 isolated from a hybrid biological-inorganic system reactor.</title>
        <authorList>
            <person name="Feng X."/>
            <person name="Kazama D."/>
            <person name="Sato K."/>
            <person name="Kobayashi H."/>
        </authorList>
    </citation>
    <scope>NUCLEOTIDE SEQUENCE</scope>
    <source>
        <strain evidence="6">H4_3_1</strain>
    </source>
</reference>
<proteinExistence type="predicted"/>
<dbReference type="EMBL" id="AP027452">
    <property type="protein sequence ID" value="BDY32735.1"/>
    <property type="molecule type" value="Genomic_DNA"/>
</dbReference>
<evidence type="ECO:0000256" key="3">
    <source>
        <dbReference type="ARBA" id="ARBA00022827"/>
    </source>
</evidence>
<evidence type="ECO:0000256" key="4">
    <source>
        <dbReference type="ARBA" id="ARBA00023002"/>
    </source>
</evidence>
<dbReference type="Gene3D" id="3.30.9.10">
    <property type="entry name" value="D-Amino Acid Oxidase, subunit A, domain 2"/>
    <property type="match status" value="1"/>
</dbReference>
<evidence type="ECO:0000256" key="2">
    <source>
        <dbReference type="ARBA" id="ARBA00022630"/>
    </source>
</evidence>
<evidence type="ECO:0000259" key="5">
    <source>
        <dbReference type="Pfam" id="PF01266"/>
    </source>
</evidence>
<sequence>MSNRLNTPSQKAIDMSETVLTTDVVIVGGGLEGCSAAWSLAQRGITDVTILERDTVGSGGTGKSSGVVRCHYGVSSLAAMATRSLELFENAEEILGEDVGFHQTGYVVGVGPQNVQAIRDSMAAQRAVGVRTEDIDATEVQKLWPVADLEPFAAFAWEERGGYGDAYQTAQGFAAAARRQGVRLKQSTTVSEIIVENGRATGVRLADGSVVSAATVVLAAGPWSVALLAAHGIELPITVHREQIVLIDPGQDLGKVPVFSDLVSLQYVRPEGSDGQILFGNSALDVLEPADPDNYLNRADDDFIDLTVDKIGTRFPGLENPSIASTYAGCYDVTPDFNPVISRTPVDGLIVAAGFSGHGFKIAPAVGRLVADLVVDGTSTDADIPAEDFRLSRFAEGKLLTSPFPYVGAGQMR</sequence>
<keyword evidence="2" id="KW-0285">Flavoprotein</keyword>
<dbReference type="AlphaFoldDB" id="A0AAI8U245"/>
<dbReference type="PRINTS" id="PR00420">
    <property type="entry name" value="RNGMNOXGNASE"/>
</dbReference>
<evidence type="ECO:0000313" key="7">
    <source>
        <dbReference type="Proteomes" id="UP001241092"/>
    </source>
</evidence>
<keyword evidence="4 6" id="KW-0560">Oxidoreductase</keyword>
<dbReference type="GO" id="GO:0008115">
    <property type="term" value="F:sarcosine oxidase activity"/>
    <property type="evidence" value="ECO:0007669"/>
    <property type="project" value="UniProtKB-EC"/>
</dbReference>
<dbReference type="EC" id="1.5.3.1" evidence="6"/>